<organism evidence="1 2">
    <name type="scientific">Nephila pilipes</name>
    <name type="common">Giant wood spider</name>
    <name type="synonym">Nephila maculata</name>
    <dbReference type="NCBI Taxonomy" id="299642"/>
    <lineage>
        <taxon>Eukaryota</taxon>
        <taxon>Metazoa</taxon>
        <taxon>Ecdysozoa</taxon>
        <taxon>Arthropoda</taxon>
        <taxon>Chelicerata</taxon>
        <taxon>Arachnida</taxon>
        <taxon>Araneae</taxon>
        <taxon>Araneomorphae</taxon>
        <taxon>Entelegynae</taxon>
        <taxon>Araneoidea</taxon>
        <taxon>Nephilidae</taxon>
        <taxon>Nephila</taxon>
    </lineage>
</organism>
<proteinExistence type="predicted"/>
<evidence type="ECO:0000313" key="1">
    <source>
        <dbReference type="EMBL" id="GFU06718.1"/>
    </source>
</evidence>
<sequence>MVGAPALHHIGAQTLPRGLKLLPTIPQNKSIFSKAQIPLKASLTTEEDIPLSESLYSNCIDTPVESWSDEEKSMGYLPVASSFGFQKVENGDLSSEEDLEEQSVPRIWKKRYVLQRMFQCFH</sequence>
<protein>
    <submittedName>
        <fullName evidence="1">Uncharacterized protein</fullName>
    </submittedName>
</protein>
<name>A0A8X6Q537_NEPPI</name>
<keyword evidence="2" id="KW-1185">Reference proteome</keyword>
<accession>A0A8X6Q537</accession>
<dbReference type="AlphaFoldDB" id="A0A8X6Q537"/>
<reference evidence="1" key="1">
    <citation type="submission" date="2020-08" db="EMBL/GenBank/DDBJ databases">
        <title>Multicomponent nature underlies the extraordinary mechanical properties of spider dragline silk.</title>
        <authorList>
            <person name="Kono N."/>
            <person name="Nakamura H."/>
            <person name="Mori M."/>
            <person name="Yoshida Y."/>
            <person name="Ohtoshi R."/>
            <person name="Malay A.D."/>
            <person name="Moran D.A.P."/>
            <person name="Tomita M."/>
            <person name="Numata K."/>
            <person name="Arakawa K."/>
        </authorList>
    </citation>
    <scope>NUCLEOTIDE SEQUENCE</scope>
</reference>
<comment type="caution">
    <text evidence="1">The sequence shown here is derived from an EMBL/GenBank/DDBJ whole genome shotgun (WGS) entry which is preliminary data.</text>
</comment>
<dbReference type="EMBL" id="BMAW01124186">
    <property type="protein sequence ID" value="GFU06718.1"/>
    <property type="molecule type" value="Genomic_DNA"/>
</dbReference>
<gene>
    <name evidence="1" type="ORF">NPIL_552341</name>
</gene>
<evidence type="ECO:0000313" key="2">
    <source>
        <dbReference type="Proteomes" id="UP000887013"/>
    </source>
</evidence>
<dbReference type="Proteomes" id="UP000887013">
    <property type="component" value="Unassembled WGS sequence"/>
</dbReference>